<evidence type="ECO:0000256" key="1">
    <source>
        <dbReference type="ARBA" id="ARBA00010884"/>
    </source>
</evidence>
<dbReference type="AlphaFoldDB" id="A0A4P9XWS5"/>
<feature type="active site" description="Charge relay system" evidence="4">
    <location>
        <position position="223"/>
    </location>
</feature>
<dbReference type="GO" id="GO:0047372">
    <property type="term" value="F:monoacylglycerol lipase activity"/>
    <property type="evidence" value="ECO:0007669"/>
    <property type="project" value="TreeGrafter"/>
</dbReference>
<dbReference type="Proteomes" id="UP000271241">
    <property type="component" value="Unassembled WGS sequence"/>
</dbReference>
<dbReference type="SUPFAM" id="SSF53474">
    <property type="entry name" value="alpha/beta-Hydrolases"/>
    <property type="match status" value="1"/>
</dbReference>
<dbReference type="InterPro" id="IPR000952">
    <property type="entry name" value="AB_hydrolase_4_CS"/>
</dbReference>
<dbReference type="Gene3D" id="3.40.50.1820">
    <property type="entry name" value="alpha/beta hydrolase"/>
    <property type="match status" value="1"/>
</dbReference>
<reference evidence="6" key="1">
    <citation type="journal article" date="2018" name="Nat. Microbiol.">
        <title>Leveraging single-cell genomics to expand the fungal tree of life.</title>
        <authorList>
            <person name="Ahrendt S.R."/>
            <person name="Quandt C.A."/>
            <person name="Ciobanu D."/>
            <person name="Clum A."/>
            <person name="Salamov A."/>
            <person name="Andreopoulos B."/>
            <person name="Cheng J.F."/>
            <person name="Woyke T."/>
            <person name="Pelin A."/>
            <person name="Henrissat B."/>
            <person name="Reynolds N.K."/>
            <person name="Benny G.L."/>
            <person name="Smith M.E."/>
            <person name="James T.Y."/>
            <person name="Grigoriev I.V."/>
        </authorList>
    </citation>
    <scope>NUCLEOTIDE SEQUENCE [LARGE SCALE GENOMIC DNA]</scope>
    <source>
        <strain evidence="6">RSA 1356</strain>
    </source>
</reference>
<dbReference type="PROSITE" id="PS01133">
    <property type="entry name" value="UPF0017"/>
    <property type="match status" value="1"/>
</dbReference>
<dbReference type="PIRSF" id="PIRSF005211">
    <property type="entry name" value="Ab_hydro_YheT"/>
    <property type="match status" value="1"/>
</dbReference>
<gene>
    <name evidence="5" type="ORF">THASP1DRAFT_12332</name>
</gene>
<dbReference type="GO" id="GO:0051793">
    <property type="term" value="P:medium-chain fatty acid catabolic process"/>
    <property type="evidence" value="ECO:0007669"/>
    <property type="project" value="TreeGrafter"/>
</dbReference>
<dbReference type="GO" id="GO:0008126">
    <property type="term" value="F:acetylesterase activity"/>
    <property type="evidence" value="ECO:0007669"/>
    <property type="project" value="TreeGrafter"/>
</dbReference>
<protein>
    <submittedName>
        <fullName evidence="5">Alpha/Beta hydrolase protein</fullName>
    </submittedName>
</protein>
<evidence type="ECO:0000313" key="5">
    <source>
        <dbReference type="EMBL" id="RKP10808.1"/>
    </source>
</evidence>
<proteinExistence type="inferred from homology"/>
<dbReference type="InterPro" id="IPR050960">
    <property type="entry name" value="AB_hydrolase_4_sf"/>
</dbReference>
<feature type="active site" description="Charge relay system" evidence="4">
    <location>
        <position position="379"/>
    </location>
</feature>
<keyword evidence="3 5" id="KW-0378">Hydrolase</keyword>
<dbReference type="EMBL" id="KZ992436">
    <property type="protein sequence ID" value="RKP10808.1"/>
    <property type="molecule type" value="Genomic_DNA"/>
</dbReference>
<dbReference type="PANTHER" id="PTHR10794">
    <property type="entry name" value="ABHYDROLASE DOMAIN-CONTAINING PROTEIN"/>
    <property type="match status" value="1"/>
</dbReference>
<keyword evidence="6" id="KW-1185">Reference proteome</keyword>
<evidence type="ECO:0000256" key="2">
    <source>
        <dbReference type="ARBA" id="ARBA00022487"/>
    </source>
</evidence>
<organism evidence="5 6">
    <name type="scientific">Thamnocephalis sphaerospora</name>
    <dbReference type="NCBI Taxonomy" id="78915"/>
    <lineage>
        <taxon>Eukaryota</taxon>
        <taxon>Fungi</taxon>
        <taxon>Fungi incertae sedis</taxon>
        <taxon>Zoopagomycota</taxon>
        <taxon>Zoopagomycotina</taxon>
        <taxon>Zoopagomycetes</taxon>
        <taxon>Zoopagales</taxon>
        <taxon>Sigmoideomycetaceae</taxon>
        <taxon>Thamnocephalis</taxon>
    </lineage>
</organism>
<dbReference type="GO" id="GO:0051792">
    <property type="term" value="P:medium-chain fatty acid biosynthetic process"/>
    <property type="evidence" value="ECO:0007669"/>
    <property type="project" value="TreeGrafter"/>
</dbReference>
<feature type="active site" description="Charge relay system" evidence="4">
    <location>
        <position position="350"/>
    </location>
</feature>
<evidence type="ECO:0000256" key="4">
    <source>
        <dbReference type="PIRSR" id="PIRSR005211-1"/>
    </source>
</evidence>
<keyword evidence="2" id="KW-0719">Serine esterase</keyword>
<dbReference type="PANTHER" id="PTHR10794:SF63">
    <property type="entry name" value="ALPHA_BETA HYDROLASE 1, ISOFORM A"/>
    <property type="match status" value="1"/>
</dbReference>
<accession>A0A4P9XWS5</accession>
<comment type="similarity">
    <text evidence="1">Belongs to the AB hydrolase superfamily. AB hydrolase 4 family.</text>
</comment>
<dbReference type="InterPro" id="IPR029058">
    <property type="entry name" value="AB_hydrolase_fold"/>
</dbReference>
<sequence length="420" mass="46732">MSSSVLQNAWNWLTCTYPVELVQHPTTLRLLPAKDAGERTSDAQSSESSVLTDETTLKDYLAPRCPSLFGPKAHFRSTWWLSNGHLQTAWSAYSGLEEAHPITYERELIDLPDGGKVALDWTPAMPTAENASEPTLIVVSGLTGGSHEGYIRGLLERLTVPSKDRPELVPVCRAVVANFRGCAETRLHTPRLYSGAWTDDLRFAISHIQRLCPGAKLGAVGFSLGSNVLYLGEEGEHCPLSFAMSVSNPFDLHIGSLALERSWLGRKIYSPAMASNLKAIYLKHYEQLSKVPNLDSERILSVKTLRDFDINVTRIMGGYDTVDDYYRDASSSRWMTRVRVPLLCLNAHDDPVTDVEGAPFEEVKFNPFVIMALTGCGGHIGWFEGTLRPRRWCNKPLSEFAEAMFLVMHFCTDASAYSHC</sequence>
<evidence type="ECO:0000313" key="6">
    <source>
        <dbReference type="Proteomes" id="UP000271241"/>
    </source>
</evidence>
<dbReference type="OrthoDB" id="5954035at2759"/>
<name>A0A4P9XWS5_9FUNG</name>
<dbReference type="STRING" id="78915.A0A4P9XWS5"/>
<evidence type="ECO:0000256" key="3">
    <source>
        <dbReference type="ARBA" id="ARBA00022801"/>
    </source>
</evidence>
<dbReference type="InterPro" id="IPR012020">
    <property type="entry name" value="ABHD4"/>
</dbReference>